<evidence type="ECO:0000313" key="7">
    <source>
        <dbReference type="EMBL" id="OIQ73451.1"/>
    </source>
</evidence>
<evidence type="ECO:0000256" key="4">
    <source>
        <dbReference type="ARBA" id="ARBA00023157"/>
    </source>
</evidence>
<evidence type="ECO:0000259" key="6">
    <source>
        <dbReference type="PROSITE" id="PS51352"/>
    </source>
</evidence>
<gene>
    <name evidence="7" type="primary">bdbD_5</name>
    <name evidence="7" type="ORF">GALL_449110</name>
</gene>
<keyword evidence="5" id="KW-0676">Redox-active center</keyword>
<evidence type="ECO:0000256" key="1">
    <source>
        <dbReference type="ARBA" id="ARBA00005791"/>
    </source>
</evidence>
<comment type="caution">
    <text evidence="7">The sequence shown here is derived from an EMBL/GenBank/DDBJ whole genome shotgun (WGS) entry which is preliminary data.</text>
</comment>
<dbReference type="Gene3D" id="3.40.30.10">
    <property type="entry name" value="Glutaredoxin"/>
    <property type="match status" value="1"/>
</dbReference>
<dbReference type="Pfam" id="PF13462">
    <property type="entry name" value="Thioredoxin_4"/>
    <property type="match status" value="1"/>
</dbReference>
<dbReference type="InterPro" id="IPR012336">
    <property type="entry name" value="Thioredoxin-like_fold"/>
</dbReference>
<keyword evidence="4" id="KW-1015">Disulfide bond</keyword>
<sequence length="183" mass="19453">MTATDQPTEPVGRGRHVYGAPDAPVTIVEFGDIECPYCRAAAPILRELVDTSAGTVRLVFRHFPLFEVHPYALTAALAVEAAGDQGAFWPMFDRMIAGRDGLGDTQLRTAADALGLDGSAVVGEAAQRFGDRVEEDYADGRALDVRGTPTLFIAGERYTGDVTLAALRARVAEADQPSTVTGD</sequence>
<proteinExistence type="inferred from homology"/>
<dbReference type="EMBL" id="MLJW01002865">
    <property type="protein sequence ID" value="OIQ73451.1"/>
    <property type="molecule type" value="Genomic_DNA"/>
</dbReference>
<dbReference type="GO" id="GO:0016491">
    <property type="term" value="F:oxidoreductase activity"/>
    <property type="evidence" value="ECO:0007669"/>
    <property type="project" value="UniProtKB-KW"/>
</dbReference>
<protein>
    <submittedName>
        <fullName evidence="7">Disulfide bond formation protein D</fullName>
    </submittedName>
</protein>
<evidence type="ECO:0000256" key="3">
    <source>
        <dbReference type="ARBA" id="ARBA00023002"/>
    </source>
</evidence>
<name>A0A1J5Q7K6_9ZZZZ</name>
<dbReference type="PANTHER" id="PTHR13887:SF14">
    <property type="entry name" value="DISULFIDE BOND FORMATION PROTEIN D"/>
    <property type="match status" value="1"/>
</dbReference>
<accession>A0A1J5Q7K6</accession>
<comment type="similarity">
    <text evidence="1">Belongs to the thioredoxin family. DsbA subfamily.</text>
</comment>
<dbReference type="AlphaFoldDB" id="A0A1J5Q7K6"/>
<keyword evidence="2" id="KW-0732">Signal</keyword>
<evidence type="ECO:0000256" key="5">
    <source>
        <dbReference type="ARBA" id="ARBA00023284"/>
    </source>
</evidence>
<evidence type="ECO:0000256" key="2">
    <source>
        <dbReference type="ARBA" id="ARBA00022729"/>
    </source>
</evidence>
<dbReference type="SUPFAM" id="SSF52833">
    <property type="entry name" value="Thioredoxin-like"/>
    <property type="match status" value="1"/>
</dbReference>
<feature type="domain" description="Thioredoxin" evidence="6">
    <location>
        <begin position="1"/>
        <end position="176"/>
    </location>
</feature>
<dbReference type="InterPro" id="IPR013766">
    <property type="entry name" value="Thioredoxin_domain"/>
</dbReference>
<dbReference type="PROSITE" id="PS51352">
    <property type="entry name" value="THIOREDOXIN_2"/>
    <property type="match status" value="1"/>
</dbReference>
<reference evidence="7" key="1">
    <citation type="submission" date="2016-10" db="EMBL/GenBank/DDBJ databases">
        <title>Sequence of Gallionella enrichment culture.</title>
        <authorList>
            <person name="Poehlein A."/>
            <person name="Muehling M."/>
            <person name="Daniel R."/>
        </authorList>
    </citation>
    <scope>NUCLEOTIDE SEQUENCE</scope>
</reference>
<dbReference type="PANTHER" id="PTHR13887">
    <property type="entry name" value="GLUTATHIONE S-TRANSFERASE KAPPA"/>
    <property type="match status" value="1"/>
</dbReference>
<organism evidence="7">
    <name type="scientific">mine drainage metagenome</name>
    <dbReference type="NCBI Taxonomy" id="410659"/>
    <lineage>
        <taxon>unclassified sequences</taxon>
        <taxon>metagenomes</taxon>
        <taxon>ecological metagenomes</taxon>
    </lineage>
</organism>
<keyword evidence="3" id="KW-0560">Oxidoreductase</keyword>
<dbReference type="InterPro" id="IPR036249">
    <property type="entry name" value="Thioredoxin-like_sf"/>
</dbReference>